<organism evidence="1 2">
    <name type="scientific">Aphanomyces invadans</name>
    <dbReference type="NCBI Taxonomy" id="157072"/>
    <lineage>
        <taxon>Eukaryota</taxon>
        <taxon>Sar</taxon>
        <taxon>Stramenopiles</taxon>
        <taxon>Oomycota</taxon>
        <taxon>Saprolegniomycetes</taxon>
        <taxon>Saprolegniales</taxon>
        <taxon>Verrucalvaceae</taxon>
        <taxon>Aphanomyces</taxon>
    </lineage>
</organism>
<dbReference type="Proteomes" id="UP000285060">
    <property type="component" value="Unassembled WGS sequence"/>
</dbReference>
<comment type="caution">
    <text evidence="1">The sequence shown here is derived from an EMBL/GenBank/DDBJ whole genome shotgun (WGS) entry which is preliminary data.</text>
</comment>
<proteinExistence type="predicted"/>
<protein>
    <submittedName>
        <fullName evidence="1">Uncharacterized protein</fullName>
    </submittedName>
</protein>
<gene>
    <name evidence="1" type="ORF">DYB32_005975</name>
</gene>
<evidence type="ECO:0000313" key="2">
    <source>
        <dbReference type="Proteomes" id="UP000285060"/>
    </source>
</evidence>
<dbReference type="EMBL" id="QUSY01000581">
    <property type="protein sequence ID" value="RHY28446.1"/>
    <property type="molecule type" value="Genomic_DNA"/>
</dbReference>
<sequence>MACFVLTNTEQGATQELRAALSHYPDTLILQADIKPGEHSKKAESLPPSPLLPARNDYIGIRTHACATLLMVICLHV</sequence>
<evidence type="ECO:0000313" key="1">
    <source>
        <dbReference type="EMBL" id="RHY28446.1"/>
    </source>
</evidence>
<keyword evidence="2" id="KW-1185">Reference proteome</keyword>
<accession>A0A3R7CYU5</accession>
<name>A0A3R7CYU5_9STRA</name>
<dbReference type="AlphaFoldDB" id="A0A3R7CYU5"/>
<reference evidence="1 2" key="1">
    <citation type="submission" date="2018-08" db="EMBL/GenBank/DDBJ databases">
        <title>Aphanomyces genome sequencing and annotation.</title>
        <authorList>
            <person name="Minardi D."/>
            <person name="Oidtmann B."/>
            <person name="Van Der Giezen M."/>
            <person name="Studholme D.J."/>
        </authorList>
    </citation>
    <scope>NUCLEOTIDE SEQUENCE [LARGE SCALE GENOMIC DNA]</scope>
    <source>
        <strain evidence="1 2">NJM0002</strain>
    </source>
</reference>